<name>A0ABS5ES23_9PROT</name>
<organism evidence="1 2">
    <name type="scientific">Neoroseomonas terrae</name>
    <dbReference type="NCBI Taxonomy" id="424799"/>
    <lineage>
        <taxon>Bacteria</taxon>
        <taxon>Pseudomonadati</taxon>
        <taxon>Pseudomonadota</taxon>
        <taxon>Alphaproteobacteria</taxon>
        <taxon>Acetobacterales</taxon>
        <taxon>Acetobacteraceae</taxon>
        <taxon>Neoroseomonas</taxon>
    </lineage>
</organism>
<sequence>MTVSPGADRPADATETVIKRWIIVHEPGMVPEKKRPHPQTSEGAEDFLIQLALCRPPGTRYTLACLTWDHDLWVCSGEEALSMSFLARPRIFAKRVQRIAADNAAWLKATPERIRAVARGDLP</sequence>
<evidence type="ECO:0000313" key="1">
    <source>
        <dbReference type="EMBL" id="MBR0653442.1"/>
    </source>
</evidence>
<comment type="caution">
    <text evidence="1">The sequence shown here is derived from an EMBL/GenBank/DDBJ whole genome shotgun (WGS) entry which is preliminary data.</text>
</comment>
<reference evidence="2" key="1">
    <citation type="journal article" date="2021" name="Syst. Appl. Microbiol.">
        <title>Roseomonas hellenica sp. nov., isolated from roots of wild-growing Alkanna tinctoria.</title>
        <authorList>
            <person name="Rat A."/>
            <person name="Naranjo H.D."/>
            <person name="Lebbe L."/>
            <person name="Cnockaert M."/>
            <person name="Krigas N."/>
            <person name="Grigoriadou K."/>
            <person name="Maloupa E."/>
            <person name="Willems A."/>
        </authorList>
    </citation>
    <scope>NUCLEOTIDE SEQUENCE [LARGE SCALE GENOMIC DNA]</scope>
    <source>
        <strain evidence="2">LMG 31159</strain>
    </source>
</reference>
<proteinExistence type="predicted"/>
<protein>
    <submittedName>
        <fullName evidence="1">Uncharacterized protein</fullName>
    </submittedName>
</protein>
<keyword evidence="2" id="KW-1185">Reference proteome</keyword>
<gene>
    <name evidence="1" type="ORF">GXW78_27615</name>
</gene>
<evidence type="ECO:0000313" key="2">
    <source>
        <dbReference type="Proteomes" id="UP000698752"/>
    </source>
</evidence>
<dbReference type="EMBL" id="JAAEDI010000061">
    <property type="protein sequence ID" value="MBR0653442.1"/>
    <property type="molecule type" value="Genomic_DNA"/>
</dbReference>
<dbReference type="Proteomes" id="UP000698752">
    <property type="component" value="Unassembled WGS sequence"/>
</dbReference>
<dbReference type="RefSeq" id="WP_211872146.1">
    <property type="nucleotide sequence ID" value="NZ_JAAEDI010000061.1"/>
</dbReference>
<accession>A0ABS5ES23</accession>